<evidence type="ECO:0000313" key="3">
    <source>
        <dbReference type="EMBL" id="KAK9816773.1"/>
    </source>
</evidence>
<dbReference type="EMBL" id="JALJOR010000005">
    <property type="protein sequence ID" value="KAK9816773.1"/>
    <property type="molecule type" value="Genomic_DNA"/>
</dbReference>
<dbReference type="PANTHER" id="PTHR12062">
    <property type="entry name" value="N-ACETYLGLUCOSAMINYLTRANSFERASE VI"/>
    <property type="match status" value="1"/>
</dbReference>
<dbReference type="Proteomes" id="UP001489004">
    <property type="component" value="Unassembled WGS sequence"/>
</dbReference>
<dbReference type="GO" id="GO:0006487">
    <property type="term" value="P:protein N-linked glycosylation"/>
    <property type="evidence" value="ECO:0007669"/>
    <property type="project" value="TreeGrafter"/>
</dbReference>
<keyword evidence="1" id="KW-0175">Coiled coil</keyword>
<dbReference type="InterPro" id="IPR006759">
    <property type="entry name" value="Glyco_transf_54"/>
</dbReference>
<gene>
    <name evidence="3" type="ORF">WJX72_004931</name>
</gene>
<dbReference type="GO" id="GO:0008375">
    <property type="term" value="F:acetylglucosaminyltransferase activity"/>
    <property type="evidence" value="ECO:0007669"/>
    <property type="project" value="TreeGrafter"/>
</dbReference>
<evidence type="ECO:0000256" key="1">
    <source>
        <dbReference type="SAM" id="Coils"/>
    </source>
</evidence>
<keyword evidence="2" id="KW-0472">Membrane</keyword>
<organism evidence="3 4">
    <name type="scientific">[Myrmecia] bisecta</name>
    <dbReference type="NCBI Taxonomy" id="41462"/>
    <lineage>
        <taxon>Eukaryota</taxon>
        <taxon>Viridiplantae</taxon>
        <taxon>Chlorophyta</taxon>
        <taxon>core chlorophytes</taxon>
        <taxon>Trebouxiophyceae</taxon>
        <taxon>Trebouxiales</taxon>
        <taxon>Trebouxiaceae</taxon>
        <taxon>Myrmecia</taxon>
    </lineage>
</organism>
<dbReference type="AlphaFoldDB" id="A0AAW1Q7S6"/>
<name>A0AAW1Q7S6_9CHLO</name>
<feature type="transmembrane region" description="Helical" evidence="2">
    <location>
        <begin position="12"/>
        <end position="32"/>
    </location>
</feature>
<accession>A0AAW1Q7S6</accession>
<protein>
    <recommendedName>
        <fullName evidence="5">Hexosyltransferase</fullName>
    </recommendedName>
</protein>
<keyword evidence="4" id="KW-1185">Reference proteome</keyword>
<proteinExistence type="predicted"/>
<feature type="coiled-coil region" evidence="1">
    <location>
        <begin position="49"/>
        <end position="76"/>
    </location>
</feature>
<evidence type="ECO:0008006" key="5">
    <source>
        <dbReference type="Google" id="ProtNLM"/>
    </source>
</evidence>
<comment type="caution">
    <text evidence="3">The sequence shown here is derived from an EMBL/GenBank/DDBJ whole genome shotgun (WGS) entry which is preliminary data.</text>
</comment>
<evidence type="ECO:0000256" key="2">
    <source>
        <dbReference type="SAM" id="Phobius"/>
    </source>
</evidence>
<reference evidence="3 4" key="1">
    <citation type="journal article" date="2024" name="Nat. Commun.">
        <title>Phylogenomics reveals the evolutionary origins of lichenization in chlorophyte algae.</title>
        <authorList>
            <person name="Puginier C."/>
            <person name="Libourel C."/>
            <person name="Otte J."/>
            <person name="Skaloud P."/>
            <person name="Haon M."/>
            <person name="Grisel S."/>
            <person name="Petersen M."/>
            <person name="Berrin J.G."/>
            <person name="Delaux P.M."/>
            <person name="Dal Grande F."/>
            <person name="Keller J."/>
        </authorList>
    </citation>
    <scope>NUCLEOTIDE SEQUENCE [LARGE SCALE GENOMIC DNA]</scope>
    <source>
        <strain evidence="3 4">SAG 2043</strain>
    </source>
</reference>
<evidence type="ECO:0000313" key="4">
    <source>
        <dbReference type="Proteomes" id="UP001489004"/>
    </source>
</evidence>
<keyword evidence="2" id="KW-1133">Transmembrane helix</keyword>
<sequence>MRPRQATPVKGGTYLALSLLVNLALVLLVLLWRPVKYDLVASWAMDDTIDRSEDMLKQLKTDIKSVTAELERAKQSLEAVPANEAMQQGIAERQAGGKLWLTIGIPTIPRKEARDYLTPTLEALLQELPLDPTGPLFAQVRVLVMNNRPGRHAVFDAVQARFAAPAHDDRTALKAAIYVDMVGNPGTVLDPAPDLPEPDDLNNPKNMPGREVRQQTSDLIALLQAATPLSHYYLFMEDDFRACPHLILTLQYLVRKLNSLPVEDWLSLRVSYGMNGILLRNEMLPDLVQYLRLHTARLPPDLLWAEFTQGFRFELLDVTHGRPSVTYAWNMLEHIGTVSSFAVRMDRPDFPACYQSMSGVWSIQPVERFSQRCNHTDMSPCPEPKALEAWMQHPLEWSRH</sequence>
<dbReference type="PANTHER" id="PTHR12062:SF0">
    <property type="entry name" value="ALPHA-1,3-MANNOSYL-GLYCOPROTEIN 4-BETA-N-ACETYLGLUCOSAMINYLTRANSFERASE B"/>
    <property type="match status" value="1"/>
</dbReference>
<keyword evidence="2" id="KW-0812">Transmembrane</keyword>